<keyword evidence="3" id="KW-1185">Reference proteome</keyword>
<comment type="caution">
    <text evidence="2">The sequence shown here is derived from an EMBL/GenBank/DDBJ whole genome shotgun (WGS) entry which is preliminary data.</text>
</comment>
<feature type="non-terminal residue" evidence="2">
    <location>
        <position position="237"/>
    </location>
</feature>
<feature type="non-terminal residue" evidence="2">
    <location>
        <position position="1"/>
    </location>
</feature>
<feature type="region of interest" description="Disordered" evidence="1">
    <location>
        <begin position="72"/>
        <end position="106"/>
    </location>
</feature>
<evidence type="ECO:0000313" key="3">
    <source>
        <dbReference type="Proteomes" id="UP000659062"/>
    </source>
</evidence>
<dbReference type="Proteomes" id="UP000659062">
    <property type="component" value="Unassembled WGS sequence"/>
</dbReference>
<reference evidence="2" key="1">
    <citation type="submission" date="2019-09" db="EMBL/GenBank/DDBJ databases">
        <title>Bird 10,000 Genomes (B10K) Project - Family phase.</title>
        <authorList>
            <person name="Zhang G."/>
        </authorList>
    </citation>
    <scope>NUCLEOTIDE SEQUENCE</scope>
    <source>
        <strain evidence="2">OUT-0061</strain>
        <tissue evidence="2">Blood</tissue>
    </source>
</reference>
<name>A0A851VU95_9PASS</name>
<organism evidence="2 3">
    <name type="scientific">Copsychus sechellarum</name>
    <dbReference type="NCBI Taxonomy" id="797021"/>
    <lineage>
        <taxon>Eukaryota</taxon>
        <taxon>Metazoa</taxon>
        <taxon>Chordata</taxon>
        <taxon>Craniata</taxon>
        <taxon>Vertebrata</taxon>
        <taxon>Euteleostomi</taxon>
        <taxon>Archelosauria</taxon>
        <taxon>Archosauria</taxon>
        <taxon>Dinosauria</taxon>
        <taxon>Saurischia</taxon>
        <taxon>Theropoda</taxon>
        <taxon>Coelurosauria</taxon>
        <taxon>Aves</taxon>
        <taxon>Neognathae</taxon>
        <taxon>Neoaves</taxon>
        <taxon>Telluraves</taxon>
        <taxon>Australaves</taxon>
        <taxon>Passeriformes</taxon>
        <taxon>Muscicapidae</taxon>
        <taxon>Copsychus</taxon>
    </lineage>
</organism>
<gene>
    <name evidence="2" type="primary">Rbm43_0</name>
    <name evidence="2" type="ORF">COPSEC_R14912</name>
</gene>
<protein>
    <submittedName>
        <fullName evidence="2">RBM43 protein</fullName>
    </submittedName>
</protein>
<dbReference type="OrthoDB" id="9948435at2759"/>
<accession>A0A851VU95</accession>
<evidence type="ECO:0000256" key="1">
    <source>
        <dbReference type="SAM" id="MobiDB-lite"/>
    </source>
</evidence>
<proteinExistence type="predicted"/>
<dbReference type="AlphaFoldDB" id="A0A851VU95"/>
<dbReference type="PANTHER" id="PTHR15225:SF8">
    <property type="entry name" value="RNA-BINDING PROTEIN 43"/>
    <property type="match status" value="1"/>
</dbReference>
<sequence length="237" mass="26142">QAFLCVTSTLSMAVFRDGFALEELVEEMKKQSPGLSFGPLQPDGRIAVQGSFPALRALREFLLLKAKSLSGEDKKEGKSHQRPRRKLQEHRGAAEMKNPTGDAQGEKQELVLDTDIYLYMSCFHPRALQAKHVVISAVPQGAITTLCIQGAAGRAGAAPGLRARKTIEDCTVELQRSLRKERISFGEQSRAEGLRVRQLCERLKPRYPAVLLVPCDTHVDVVGTAADVFGFTEEVKR</sequence>
<evidence type="ECO:0000313" key="2">
    <source>
        <dbReference type="EMBL" id="NXD43383.1"/>
    </source>
</evidence>
<dbReference type="PANTHER" id="PTHR15225">
    <property type="entry name" value="INTERFERON-INDUCED PROTEIN 35/NMI N-MYC/STAT INTERACTING PROTEIN"/>
    <property type="match status" value="1"/>
</dbReference>
<dbReference type="EMBL" id="WBNE01000100">
    <property type="protein sequence ID" value="NXD43383.1"/>
    <property type="molecule type" value="Genomic_DNA"/>
</dbReference>